<organism evidence="1 2">
    <name type="scientific">Natrarchaeobius chitinivorans</name>
    <dbReference type="NCBI Taxonomy" id="1679083"/>
    <lineage>
        <taxon>Archaea</taxon>
        <taxon>Methanobacteriati</taxon>
        <taxon>Methanobacteriota</taxon>
        <taxon>Stenosarchaea group</taxon>
        <taxon>Halobacteria</taxon>
        <taxon>Halobacteriales</taxon>
        <taxon>Natrialbaceae</taxon>
        <taxon>Natrarchaeobius</taxon>
    </lineage>
</organism>
<evidence type="ECO:0000313" key="2">
    <source>
        <dbReference type="Proteomes" id="UP000282323"/>
    </source>
</evidence>
<reference evidence="1 2" key="1">
    <citation type="submission" date="2018-10" db="EMBL/GenBank/DDBJ databases">
        <title>Natrarchaeobius chitinivorans gen. nov., sp. nov., and Natrarchaeobius haloalkaliphilus sp. nov., alkaliphilic, chitin-utilizing haloarchaea from hypersaline alkaline lakes.</title>
        <authorList>
            <person name="Sorokin D.Y."/>
            <person name="Elcheninov A.G."/>
            <person name="Kostrikina N.A."/>
            <person name="Bale N.J."/>
            <person name="Sinninghe Damste J.S."/>
            <person name="Khijniak T.V."/>
            <person name="Kublanov I.V."/>
            <person name="Toshchakov S.V."/>
        </authorList>
    </citation>
    <scope>NUCLEOTIDE SEQUENCE [LARGE SCALE GENOMIC DNA]</scope>
    <source>
        <strain evidence="1 2">AArcht4T</strain>
    </source>
</reference>
<keyword evidence="2" id="KW-1185">Reference proteome</keyword>
<comment type="caution">
    <text evidence="1">The sequence shown here is derived from an EMBL/GenBank/DDBJ whole genome shotgun (WGS) entry which is preliminary data.</text>
</comment>
<dbReference type="EMBL" id="REGA01000003">
    <property type="protein sequence ID" value="RQG96397.1"/>
    <property type="molecule type" value="Genomic_DNA"/>
</dbReference>
<dbReference type="AlphaFoldDB" id="A0A3N6M3D5"/>
<dbReference type="NCBIfam" id="NF041910">
    <property type="entry name" value="HVO_0416"/>
    <property type="match status" value="1"/>
</dbReference>
<dbReference type="Proteomes" id="UP000282323">
    <property type="component" value="Unassembled WGS sequence"/>
</dbReference>
<evidence type="ECO:0000313" key="1">
    <source>
        <dbReference type="EMBL" id="RQG96397.1"/>
    </source>
</evidence>
<accession>A0A3N6M3D5</accession>
<protein>
    <recommendedName>
        <fullName evidence="3">Small CPxCG-related zinc finger protein</fullName>
    </recommendedName>
</protein>
<dbReference type="InterPro" id="IPR049695">
    <property type="entry name" value="HVO_0416-like"/>
</dbReference>
<proteinExistence type="predicted"/>
<sequence>MASSPNGAGDDVFDQFLDDHGHTVERVGWEREYNKKQCPDCGGLHETSATTCTVCGWEPTP</sequence>
<dbReference type="RefSeq" id="WP_124194465.1">
    <property type="nucleotide sequence ID" value="NZ_REGA01000003.1"/>
</dbReference>
<gene>
    <name evidence="1" type="ORF">EA473_04545</name>
</gene>
<evidence type="ECO:0008006" key="3">
    <source>
        <dbReference type="Google" id="ProtNLM"/>
    </source>
</evidence>
<name>A0A3N6M3D5_NATCH</name>